<gene>
    <name evidence="2" type="ORF">HSBAA_25150</name>
</gene>
<dbReference type="EMBL" id="AP019514">
    <property type="protein sequence ID" value="BBI61209.1"/>
    <property type="molecule type" value="Genomic_DNA"/>
</dbReference>
<evidence type="ECO:0000313" key="2">
    <source>
        <dbReference type="EMBL" id="BBI61209.1"/>
    </source>
</evidence>
<dbReference type="AlphaFoldDB" id="A0A455U8Z2"/>
<protein>
    <submittedName>
        <fullName evidence="2">Uncharacterized protein</fullName>
    </submittedName>
</protein>
<sequence>MTEAPATEAAPQLAQPIASEAPAEDAVTEDAPKPRRRRTRAHNDPREKRKQAQQDTYSE</sequence>
<feature type="region of interest" description="Disordered" evidence="1">
    <location>
        <begin position="1"/>
        <end position="59"/>
    </location>
</feature>
<dbReference type="Proteomes" id="UP000320231">
    <property type="component" value="Chromosome"/>
</dbReference>
<evidence type="ECO:0000313" key="3">
    <source>
        <dbReference type="Proteomes" id="UP000320231"/>
    </source>
</evidence>
<dbReference type="KEGG" id="hsr:HSBAA_25150"/>
<evidence type="ECO:0000256" key="1">
    <source>
        <dbReference type="SAM" id="MobiDB-lite"/>
    </source>
</evidence>
<reference evidence="2 3" key="1">
    <citation type="journal article" date="2019" name="Microbiol. Resour. Announc.">
        <title>Complete Genome Sequence of Halomonas sulfidaeris Strain Esulfide1 Isolated from a Metal Sulfide Rock at a Depth of 2,200 Meters, Obtained Using Nanopore Sequencing.</title>
        <authorList>
            <person name="Saito M."/>
            <person name="Nishigata A."/>
            <person name="Galipon J."/>
            <person name="Arakawa K."/>
        </authorList>
    </citation>
    <scope>NUCLEOTIDE SEQUENCE [LARGE SCALE GENOMIC DNA]</scope>
    <source>
        <strain evidence="2 3">ATCC BAA-803</strain>
    </source>
</reference>
<feature type="compositionally biased region" description="Basic and acidic residues" evidence="1">
    <location>
        <begin position="41"/>
        <end position="52"/>
    </location>
</feature>
<proteinExistence type="predicted"/>
<accession>A0A455U8Z2</accession>
<organism evidence="2 3">
    <name type="scientific">Vreelandella sulfidaeris</name>
    <dbReference type="NCBI Taxonomy" id="115553"/>
    <lineage>
        <taxon>Bacteria</taxon>
        <taxon>Pseudomonadati</taxon>
        <taxon>Pseudomonadota</taxon>
        <taxon>Gammaproteobacteria</taxon>
        <taxon>Oceanospirillales</taxon>
        <taxon>Halomonadaceae</taxon>
        <taxon>Vreelandella</taxon>
    </lineage>
</organism>
<name>A0A455U8Z2_9GAMM</name>